<dbReference type="Pfam" id="PF01431">
    <property type="entry name" value="Peptidase_M13"/>
    <property type="match status" value="1"/>
</dbReference>
<dbReference type="EMBL" id="LNIX01000001">
    <property type="protein sequence ID" value="OXA62844.1"/>
    <property type="molecule type" value="Genomic_DNA"/>
</dbReference>
<dbReference type="GO" id="GO:0016485">
    <property type="term" value="P:protein processing"/>
    <property type="evidence" value="ECO:0007669"/>
    <property type="project" value="TreeGrafter"/>
</dbReference>
<keyword evidence="8" id="KW-0482">Metalloprotease</keyword>
<dbReference type="OMA" id="MMHITHE"/>
<dbReference type="InterPro" id="IPR018497">
    <property type="entry name" value="Peptidase_M13_C"/>
</dbReference>
<dbReference type="Gene3D" id="3.40.390.10">
    <property type="entry name" value="Collagenase (Catalytic Domain)"/>
    <property type="match status" value="1"/>
</dbReference>
<dbReference type="Pfam" id="PF05649">
    <property type="entry name" value="Peptidase_M13_N"/>
    <property type="match status" value="1"/>
</dbReference>
<dbReference type="SUPFAM" id="SSF55486">
    <property type="entry name" value="Metalloproteases ('zincins'), catalytic domain"/>
    <property type="match status" value="1"/>
</dbReference>
<dbReference type="PROSITE" id="PS51885">
    <property type="entry name" value="NEPRILYSIN"/>
    <property type="match status" value="1"/>
</dbReference>
<sequence>MKRHRNLYDLSIHFTFIVIFIILTNQVSGNPFPPPQQQPMHSSSWFFSGPQLFQKNIPQHQMPGFRSVGNSGSCHQMNIPCSGHTEDSCLRYCHQVGFPYGSCQGTCCLCSHSALLDPPKEQRNSSPPLLPKEQVSLGDDLHTAESRNPIQHQIHPNRIESYWKNKNNVAKANANNKNIPQKNVTQFQPPSSVCRTEVCSKAAKRLQFNMNLKADPCTNFYEYACGGFVQRTQIPPDETEVTPFTSLRNKVSLQLRTLFEEKIHPNEPKPFKLAKTFYNSCMNTDLLNVLGTSPMQKVLHKFGAWPVLDPSPKFFSKDLFTWSNYAVWLRELGFSHDIFIKISVDPDIKNVKRRIITVGEPTLGISREVLISGLADPSVAAYYNYMIDTALLFGATSRPLVEQKMLQVLNFEIALAKRFHRPEGTRASAYYVPTTIAEMEAKHPSTPWLELFQRIVPVKINSNEVVIISAPHYLDAFFALIDSVETETLANYAVWRLVSSSMAYLNTPARQLQLKFSAVTTGQKQSLPRWKECTDIVASSMGNAVGAMYIRRYFPPSAKSEADEMVRNIHTAFLHILDEVTWMDAATKSKAKEKALGMSVHVGYPNEHLRDDTITALYERYDFKEDDFFGNVQNLVVAANNLAFGKLKEPIGKNDWVIHGKNSAVNAFYLPLDNAIQFPAGILQNPFFDSRRPRYMNYGAVGWIAGHEVSHGFDDQGHQFDKDGNYANWWDPFTKSTYITKTKCIINQYGRFSPAGSGLKLNGINSQGENIADNGGIKQAYRGYQSWVRKNELESTIPGFEGFTPNQLFWISAASNWCSVHRPERLRNHILTGVHSPGEFRVKGTFANNKDFARDWNCKAGSDMNPVDKCEVW</sequence>
<reference evidence="11 12" key="1">
    <citation type="submission" date="2015-12" db="EMBL/GenBank/DDBJ databases">
        <title>The genome of Folsomia candida.</title>
        <authorList>
            <person name="Faddeeva A."/>
            <person name="Derks M.F."/>
            <person name="Anvar Y."/>
            <person name="Smit S."/>
            <person name="Van Straalen N."/>
            <person name="Roelofs D."/>
        </authorList>
    </citation>
    <scope>NUCLEOTIDE SEQUENCE [LARGE SCALE GENOMIC DNA]</scope>
    <source>
        <strain evidence="11 12">VU population</strain>
        <tissue evidence="11">Whole body</tissue>
    </source>
</reference>
<dbReference type="GO" id="GO:0004222">
    <property type="term" value="F:metalloendopeptidase activity"/>
    <property type="evidence" value="ECO:0007669"/>
    <property type="project" value="InterPro"/>
</dbReference>
<comment type="subcellular location">
    <subcellularLocation>
        <location evidence="2">Cell membrane</location>
        <topology evidence="2">Single-pass type II membrane protein</topology>
    </subcellularLocation>
</comment>
<dbReference type="InterPro" id="IPR024079">
    <property type="entry name" value="MetalloPept_cat_dom_sf"/>
</dbReference>
<protein>
    <submittedName>
        <fullName evidence="11">Membrane metallo-endopeptidase-like 1</fullName>
    </submittedName>
</protein>
<evidence type="ECO:0000256" key="8">
    <source>
        <dbReference type="ARBA" id="ARBA00023049"/>
    </source>
</evidence>
<keyword evidence="4" id="KW-0645">Protease</keyword>
<dbReference type="AlphaFoldDB" id="A0A226F0B2"/>
<dbReference type="GO" id="GO:0005886">
    <property type="term" value="C:plasma membrane"/>
    <property type="evidence" value="ECO:0007669"/>
    <property type="project" value="UniProtKB-SubCell"/>
</dbReference>
<evidence type="ECO:0000256" key="1">
    <source>
        <dbReference type="ARBA" id="ARBA00001947"/>
    </source>
</evidence>
<keyword evidence="12" id="KW-1185">Reference proteome</keyword>
<evidence type="ECO:0000259" key="10">
    <source>
        <dbReference type="Pfam" id="PF05649"/>
    </source>
</evidence>
<gene>
    <name evidence="11" type="ORF">Fcan01_01622</name>
</gene>
<evidence type="ECO:0000256" key="7">
    <source>
        <dbReference type="ARBA" id="ARBA00022833"/>
    </source>
</evidence>
<name>A0A226F0B2_FOLCA</name>
<proteinExistence type="inferred from homology"/>
<evidence type="ECO:0000256" key="2">
    <source>
        <dbReference type="ARBA" id="ARBA00004401"/>
    </source>
</evidence>
<dbReference type="CDD" id="cd08662">
    <property type="entry name" value="M13"/>
    <property type="match status" value="1"/>
</dbReference>
<dbReference type="Proteomes" id="UP000198287">
    <property type="component" value="Unassembled WGS sequence"/>
</dbReference>
<feature type="domain" description="Peptidase M13 C-terminal" evidence="9">
    <location>
        <begin position="666"/>
        <end position="872"/>
    </location>
</feature>
<evidence type="ECO:0000313" key="11">
    <source>
        <dbReference type="EMBL" id="OXA62844.1"/>
    </source>
</evidence>
<evidence type="ECO:0000256" key="4">
    <source>
        <dbReference type="ARBA" id="ARBA00022670"/>
    </source>
</evidence>
<dbReference type="GO" id="GO:0046872">
    <property type="term" value="F:metal ion binding"/>
    <property type="evidence" value="ECO:0007669"/>
    <property type="project" value="UniProtKB-KW"/>
</dbReference>
<evidence type="ECO:0000259" key="9">
    <source>
        <dbReference type="Pfam" id="PF01431"/>
    </source>
</evidence>
<accession>A0A226F0B2</accession>
<organism evidence="11 12">
    <name type="scientific">Folsomia candida</name>
    <name type="common">Springtail</name>
    <dbReference type="NCBI Taxonomy" id="158441"/>
    <lineage>
        <taxon>Eukaryota</taxon>
        <taxon>Metazoa</taxon>
        <taxon>Ecdysozoa</taxon>
        <taxon>Arthropoda</taxon>
        <taxon>Hexapoda</taxon>
        <taxon>Collembola</taxon>
        <taxon>Entomobryomorpha</taxon>
        <taxon>Isotomoidea</taxon>
        <taxon>Isotomidae</taxon>
        <taxon>Proisotominae</taxon>
        <taxon>Folsomia</taxon>
    </lineage>
</organism>
<keyword evidence="7" id="KW-0862">Zinc</keyword>
<dbReference type="InterPro" id="IPR008753">
    <property type="entry name" value="Peptidase_M13_N"/>
</dbReference>
<dbReference type="PANTHER" id="PTHR11733:SF224">
    <property type="entry name" value="NEPRILYSIN-2"/>
    <property type="match status" value="1"/>
</dbReference>
<comment type="cofactor">
    <cofactor evidence="1">
        <name>Zn(2+)</name>
        <dbReference type="ChEBI" id="CHEBI:29105"/>
    </cofactor>
</comment>
<dbReference type="OrthoDB" id="6475849at2759"/>
<comment type="similarity">
    <text evidence="3">Belongs to the peptidase M13 family.</text>
</comment>
<dbReference type="PANTHER" id="PTHR11733">
    <property type="entry name" value="ZINC METALLOPROTEASE FAMILY M13 NEPRILYSIN-RELATED"/>
    <property type="match status" value="1"/>
</dbReference>
<dbReference type="InterPro" id="IPR042089">
    <property type="entry name" value="Peptidase_M13_dom_2"/>
</dbReference>
<feature type="domain" description="Peptidase M13 N-terminal" evidence="10">
    <location>
        <begin position="216"/>
        <end position="605"/>
    </location>
</feature>
<keyword evidence="6" id="KW-0378">Hydrolase</keyword>
<evidence type="ECO:0000256" key="3">
    <source>
        <dbReference type="ARBA" id="ARBA00007357"/>
    </source>
</evidence>
<dbReference type="InterPro" id="IPR000718">
    <property type="entry name" value="Peptidase_M13"/>
</dbReference>
<evidence type="ECO:0000256" key="6">
    <source>
        <dbReference type="ARBA" id="ARBA00022801"/>
    </source>
</evidence>
<keyword evidence="5" id="KW-0479">Metal-binding</keyword>
<comment type="caution">
    <text evidence="11">The sequence shown here is derived from an EMBL/GenBank/DDBJ whole genome shotgun (WGS) entry which is preliminary data.</text>
</comment>
<evidence type="ECO:0000313" key="12">
    <source>
        <dbReference type="Proteomes" id="UP000198287"/>
    </source>
</evidence>
<evidence type="ECO:0000256" key="5">
    <source>
        <dbReference type="ARBA" id="ARBA00022723"/>
    </source>
</evidence>
<dbReference type="Gene3D" id="1.10.1380.10">
    <property type="entry name" value="Neutral endopeptidase , domain2"/>
    <property type="match status" value="1"/>
</dbReference>
<dbReference type="PRINTS" id="PR00786">
    <property type="entry name" value="NEPRILYSIN"/>
</dbReference>